<dbReference type="GO" id="GO:0015920">
    <property type="term" value="P:lipopolysaccharide transport"/>
    <property type="evidence" value="ECO:0007669"/>
    <property type="project" value="TreeGrafter"/>
</dbReference>
<organism evidence="7 8">
    <name type="scientific">Stappia taiwanensis</name>
    <dbReference type="NCBI Taxonomy" id="992267"/>
    <lineage>
        <taxon>Bacteria</taxon>
        <taxon>Pseudomonadati</taxon>
        <taxon>Pseudomonadota</taxon>
        <taxon>Alphaproteobacteria</taxon>
        <taxon>Hyphomicrobiales</taxon>
        <taxon>Stappiaceae</taxon>
        <taxon>Stappia</taxon>
    </lineage>
</organism>
<keyword evidence="2" id="KW-1003">Cell membrane</keyword>
<keyword evidence="8" id="KW-1185">Reference proteome</keyword>
<dbReference type="PANTHER" id="PTHR33529:SF6">
    <property type="entry name" value="YJGP_YJGQ FAMILY PERMEASE"/>
    <property type="match status" value="1"/>
</dbReference>
<sequence>MMMSALTSTLLGRRQAGTWSGARAPVFGIAGRRALLLYLRVTSLVMLMFLIIAFAIDLAQNLDDVLARAEVLEMGKGGILARYLLYRAVDIVTRLFPVACFIGLFASELYRLFNRETTVLAGAGWSPAQTLAVVAVFGCLTGALQFSLERWWRPAAVFAQAELELGGYGARFARGVVGEKRWFVLSGNALRATVLRDGAPELRGVELYRGVVSGDLRDVLVARRAVPTGHENFWRFYDVDLWASLPQQGGEGAARSQGYARKSLYLMTRYDSIDIRLDLFPETLEFYDVPAFYLPQAPLERLAEAGNPLKTPDVDAALWRRWAALFLPGAYALLGASLAPIAGSGRIIAPTRIVALALCGYLALVATKVSWAMGEIGSLSGFTSSWLAIVLALGGTLAAQRVLSRPH</sequence>
<feature type="transmembrane region" description="Helical" evidence="6">
    <location>
        <begin position="84"/>
        <end position="106"/>
    </location>
</feature>
<feature type="transmembrane region" description="Helical" evidence="6">
    <location>
        <begin position="353"/>
        <end position="373"/>
    </location>
</feature>
<dbReference type="GO" id="GO:0043190">
    <property type="term" value="C:ATP-binding cassette (ABC) transporter complex"/>
    <property type="evidence" value="ECO:0007669"/>
    <property type="project" value="TreeGrafter"/>
</dbReference>
<evidence type="ECO:0000256" key="4">
    <source>
        <dbReference type="ARBA" id="ARBA00022989"/>
    </source>
</evidence>
<evidence type="ECO:0000256" key="3">
    <source>
        <dbReference type="ARBA" id="ARBA00022692"/>
    </source>
</evidence>
<comment type="caution">
    <text evidence="7">The sequence shown here is derived from an EMBL/GenBank/DDBJ whole genome shotgun (WGS) entry which is preliminary data.</text>
</comment>
<dbReference type="InterPro" id="IPR005495">
    <property type="entry name" value="LptG/LptF_permease"/>
</dbReference>
<gene>
    <name evidence="7" type="ORF">H1W37_12580</name>
</gene>
<evidence type="ECO:0000313" key="7">
    <source>
        <dbReference type="EMBL" id="MBA4612495.1"/>
    </source>
</evidence>
<reference evidence="7 8" key="1">
    <citation type="submission" date="2020-07" db="EMBL/GenBank/DDBJ databases">
        <authorList>
            <person name="Li M."/>
        </authorList>
    </citation>
    <scope>NUCLEOTIDE SEQUENCE [LARGE SCALE GENOMIC DNA]</scope>
    <source>
        <strain evidence="7 8">DSM 23284</strain>
    </source>
</reference>
<evidence type="ECO:0000256" key="6">
    <source>
        <dbReference type="SAM" id="Phobius"/>
    </source>
</evidence>
<dbReference type="RefSeq" id="WP_181760695.1">
    <property type="nucleotide sequence ID" value="NZ_BMCR01000010.1"/>
</dbReference>
<evidence type="ECO:0000256" key="1">
    <source>
        <dbReference type="ARBA" id="ARBA00004651"/>
    </source>
</evidence>
<evidence type="ECO:0000256" key="5">
    <source>
        <dbReference type="ARBA" id="ARBA00023136"/>
    </source>
</evidence>
<feature type="transmembrane region" description="Helical" evidence="6">
    <location>
        <begin position="385"/>
        <end position="403"/>
    </location>
</feature>
<reference evidence="7 8" key="2">
    <citation type="submission" date="2020-08" db="EMBL/GenBank/DDBJ databases">
        <title>Stappia taiwanensis sp. nov., isolated from a coastal thermal spring.</title>
        <authorList>
            <person name="Kampfer P."/>
        </authorList>
    </citation>
    <scope>NUCLEOTIDE SEQUENCE [LARGE SCALE GENOMIC DNA]</scope>
    <source>
        <strain evidence="7 8">DSM 23284</strain>
    </source>
</reference>
<accession>A0A838XPU2</accession>
<comment type="subcellular location">
    <subcellularLocation>
        <location evidence="1">Cell membrane</location>
        <topology evidence="1">Multi-pass membrane protein</topology>
    </subcellularLocation>
</comment>
<evidence type="ECO:0000256" key="2">
    <source>
        <dbReference type="ARBA" id="ARBA00022475"/>
    </source>
</evidence>
<protein>
    <submittedName>
        <fullName evidence="7">LptF/LptG family permease</fullName>
    </submittedName>
</protein>
<evidence type="ECO:0000313" key="8">
    <source>
        <dbReference type="Proteomes" id="UP000559404"/>
    </source>
</evidence>
<dbReference type="Pfam" id="PF03739">
    <property type="entry name" value="LptF_LptG"/>
    <property type="match status" value="1"/>
</dbReference>
<keyword evidence="4 6" id="KW-1133">Transmembrane helix</keyword>
<keyword evidence="5 6" id="KW-0472">Membrane</keyword>
<dbReference type="Proteomes" id="UP000559404">
    <property type="component" value="Unassembled WGS sequence"/>
</dbReference>
<dbReference type="PANTHER" id="PTHR33529">
    <property type="entry name" value="SLR0882 PROTEIN-RELATED"/>
    <property type="match status" value="1"/>
</dbReference>
<keyword evidence="3 6" id="KW-0812">Transmembrane</keyword>
<dbReference type="AlphaFoldDB" id="A0A838XPU2"/>
<proteinExistence type="predicted"/>
<dbReference type="EMBL" id="JACEON010000011">
    <property type="protein sequence ID" value="MBA4612495.1"/>
    <property type="molecule type" value="Genomic_DNA"/>
</dbReference>
<name>A0A838XPU2_9HYPH</name>
<feature type="transmembrane region" description="Helical" evidence="6">
    <location>
        <begin position="35"/>
        <end position="56"/>
    </location>
</feature>